<accession>A0A8D8RG85</accession>
<dbReference type="PANTHER" id="PTHR33480:SF1">
    <property type="entry name" value="TYR RECOMBINASE DOMAIN-CONTAINING PROTEIN"/>
    <property type="match status" value="1"/>
</dbReference>
<proteinExistence type="predicted"/>
<dbReference type="PANTHER" id="PTHR33480">
    <property type="entry name" value="SET DOMAIN-CONTAINING PROTEIN-RELATED"/>
    <property type="match status" value="1"/>
</dbReference>
<dbReference type="EMBL" id="HBUF01234872">
    <property type="protein sequence ID" value="CAG6674805.1"/>
    <property type="molecule type" value="Transcribed_RNA"/>
</dbReference>
<reference evidence="1" key="1">
    <citation type="submission" date="2021-05" db="EMBL/GenBank/DDBJ databases">
        <authorList>
            <person name="Alioto T."/>
            <person name="Alioto T."/>
            <person name="Gomez Garrido J."/>
        </authorList>
    </citation>
    <scope>NUCLEOTIDE SEQUENCE</scope>
</reference>
<dbReference type="AlphaFoldDB" id="A0A8D8RG85"/>
<organism evidence="1">
    <name type="scientific">Cacopsylla melanoneura</name>
    <dbReference type="NCBI Taxonomy" id="428564"/>
    <lineage>
        <taxon>Eukaryota</taxon>
        <taxon>Metazoa</taxon>
        <taxon>Ecdysozoa</taxon>
        <taxon>Arthropoda</taxon>
        <taxon>Hexapoda</taxon>
        <taxon>Insecta</taxon>
        <taxon>Pterygota</taxon>
        <taxon>Neoptera</taxon>
        <taxon>Paraneoptera</taxon>
        <taxon>Hemiptera</taxon>
        <taxon>Sternorrhyncha</taxon>
        <taxon>Psylloidea</taxon>
        <taxon>Psyllidae</taxon>
        <taxon>Psyllinae</taxon>
        <taxon>Cacopsylla</taxon>
    </lineage>
</organism>
<protein>
    <submittedName>
        <fullName evidence="1">Uncharacterized protein</fullName>
    </submittedName>
</protein>
<dbReference type="EMBL" id="HBUF01234871">
    <property type="protein sequence ID" value="CAG6674804.1"/>
    <property type="molecule type" value="Transcribed_RNA"/>
</dbReference>
<dbReference type="EMBL" id="HBUF01160862">
    <property type="protein sequence ID" value="CAG6650106.1"/>
    <property type="molecule type" value="Transcribed_RNA"/>
</dbReference>
<sequence>MKHKNTMICIKTMKKDDIYLMIIKDELILEYGSRIMERNETDENKHKISVDQSMRYHVGTKMREPGKLLAKLREKPGLNDKHLQFFLTHHHFFNLVEAVKELTAIF</sequence>
<evidence type="ECO:0000313" key="1">
    <source>
        <dbReference type="EMBL" id="CAG6650106.1"/>
    </source>
</evidence>
<name>A0A8D8RG85_9HEMI</name>